<dbReference type="Proteomes" id="UP001596060">
    <property type="component" value="Unassembled WGS sequence"/>
</dbReference>
<accession>A0ABW0P447</accession>
<keyword evidence="2" id="KW-1185">Reference proteome</keyword>
<dbReference type="RefSeq" id="WP_156449854.1">
    <property type="nucleotide sequence ID" value="NZ_JBHSLU010000043.1"/>
</dbReference>
<comment type="caution">
    <text evidence="1">The sequence shown here is derived from an EMBL/GenBank/DDBJ whole genome shotgun (WGS) entry which is preliminary data.</text>
</comment>
<dbReference type="EMBL" id="JBHSLU010000043">
    <property type="protein sequence ID" value="MFC5506462.1"/>
    <property type="molecule type" value="Genomic_DNA"/>
</dbReference>
<evidence type="ECO:0000313" key="2">
    <source>
        <dbReference type="Proteomes" id="UP001596060"/>
    </source>
</evidence>
<gene>
    <name evidence="1" type="ORF">ACFPN9_14480</name>
</gene>
<name>A0ABW0P447_9HYPH</name>
<evidence type="ECO:0000313" key="1">
    <source>
        <dbReference type="EMBL" id="MFC5506462.1"/>
    </source>
</evidence>
<proteinExistence type="predicted"/>
<protein>
    <submittedName>
        <fullName evidence="1">Uncharacterized protein</fullName>
    </submittedName>
</protein>
<sequence>MGEVDHLPNQPHLADELERLLGPEIVKYPRGIQYLQQLRHNVIADNLGI</sequence>
<reference evidence="2" key="1">
    <citation type="journal article" date="2019" name="Int. J. Syst. Evol. Microbiol.">
        <title>The Global Catalogue of Microorganisms (GCM) 10K type strain sequencing project: providing services to taxonomists for standard genome sequencing and annotation.</title>
        <authorList>
            <consortium name="The Broad Institute Genomics Platform"/>
            <consortium name="The Broad Institute Genome Sequencing Center for Infectious Disease"/>
            <person name="Wu L."/>
            <person name="Ma J."/>
        </authorList>
    </citation>
    <scope>NUCLEOTIDE SEQUENCE [LARGE SCALE GENOMIC DNA]</scope>
    <source>
        <strain evidence="2">CCUG 43117</strain>
    </source>
</reference>
<organism evidence="1 2">
    <name type="scientific">Bosea massiliensis</name>
    <dbReference type="NCBI Taxonomy" id="151419"/>
    <lineage>
        <taxon>Bacteria</taxon>
        <taxon>Pseudomonadati</taxon>
        <taxon>Pseudomonadota</taxon>
        <taxon>Alphaproteobacteria</taxon>
        <taxon>Hyphomicrobiales</taxon>
        <taxon>Boseaceae</taxon>
        <taxon>Bosea</taxon>
    </lineage>
</organism>